<dbReference type="PRINTS" id="PR00032">
    <property type="entry name" value="HTHARAC"/>
</dbReference>
<evidence type="ECO:0000256" key="3">
    <source>
        <dbReference type="ARBA" id="ARBA00023125"/>
    </source>
</evidence>
<keyword evidence="4" id="KW-0804">Transcription</keyword>
<dbReference type="AlphaFoldDB" id="A0A1M5WA74"/>
<dbReference type="RefSeq" id="WP_073339011.1">
    <property type="nucleotide sequence ID" value="NZ_FQXM01000016.1"/>
</dbReference>
<evidence type="ECO:0000256" key="5">
    <source>
        <dbReference type="ARBA" id="ARBA00024867"/>
    </source>
</evidence>
<dbReference type="EMBL" id="FQXM01000016">
    <property type="protein sequence ID" value="SHH84479.1"/>
    <property type="molecule type" value="Genomic_DNA"/>
</dbReference>
<dbReference type="Gene3D" id="1.10.10.60">
    <property type="entry name" value="Homeodomain-like"/>
    <property type="match status" value="2"/>
</dbReference>
<name>A0A1M5WA74_9CLOT</name>
<dbReference type="Proteomes" id="UP000184447">
    <property type="component" value="Unassembled WGS sequence"/>
</dbReference>
<comment type="function">
    <text evidence="5">May play the central regulatory role in sporulation. It may be an element of the effector pathway responsible for the activation of sporulation genes in response to nutritional stress. Spo0A may act in concert with spo0H (a sigma factor) to control the expression of some genes that are critical to the sporulation process.</text>
</comment>
<dbReference type="InterPro" id="IPR009057">
    <property type="entry name" value="Homeodomain-like_sf"/>
</dbReference>
<protein>
    <recommendedName>
        <fullName evidence="1">Stage 0 sporulation protein A homolog</fullName>
    </recommendedName>
</protein>
<evidence type="ECO:0000256" key="4">
    <source>
        <dbReference type="ARBA" id="ARBA00023163"/>
    </source>
</evidence>
<dbReference type="PANTHER" id="PTHR43280">
    <property type="entry name" value="ARAC-FAMILY TRANSCRIPTIONAL REGULATOR"/>
    <property type="match status" value="1"/>
</dbReference>
<dbReference type="SMART" id="SM00342">
    <property type="entry name" value="HTH_ARAC"/>
    <property type="match status" value="1"/>
</dbReference>
<reference evidence="9 10" key="1">
    <citation type="submission" date="2016-11" db="EMBL/GenBank/DDBJ databases">
        <authorList>
            <person name="Jaros S."/>
            <person name="Januszkiewicz K."/>
            <person name="Wedrychowicz H."/>
        </authorList>
    </citation>
    <scope>NUCLEOTIDE SEQUENCE [LARGE SCALE GENOMIC DNA]</scope>
    <source>
        <strain evidence="9 10">DSM 8605</strain>
    </source>
</reference>
<dbReference type="InterPro" id="IPR020449">
    <property type="entry name" value="Tscrpt_reg_AraC-type_HTH"/>
</dbReference>
<dbReference type="InterPro" id="IPR018062">
    <property type="entry name" value="HTH_AraC-typ_CS"/>
</dbReference>
<keyword evidence="3 9" id="KW-0238">DNA-binding</keyword>
<evidence type="ECO:0000256" key="6">
    <source>
        <dbReference type="PROSITE-ProRule" id="PRU00169"/>
    </source>
</evidence>
<keyword evidence="2" id="KW-0805">Transcription regulation</keyword>
<evidence type="ECO:0000256" key="1">
    <source>
        <dbReference type="ARBA" id="ARBA00018672"/>
    </source>
</evidence>
<dbReference type="GO" id="GO:0003700">
    <property type="term" value="F:DNA-binding transcription factor activity"/>
    <property type="evidence" value="ECO:0007669"/>
    <property type="project" value="InterPro"/>
</dbReference>
<dbReference type="PROSITE" id="PS50110">
    <property type="entry name" value="RESPONSE_REGULATORY"/>
    <property type="match status" value="1"/>
</dbReference>
<dbReference type="STRING" id="1121316.SAMN02745207_02766"/>
<keyword evidence="10" id="KW-1185">Reference proteome</keyword>
<sequence>MYKVIVVSEYAITRIGISYSIFWEKYGYTVVGNAANFKEMMVLIKSEQPDLIFIEINDKSTQQVNLTEIVKLKGIQCELIVIGSSDDKNYINKVLDLGALDYIEKKYFEPIKIVEKLDYYKDILSEKNKDILKDNKEISKDIMLAAQSQILKELLYGRRNEAQLNPNILKLYGVYFSYNNFVVMMTKIRNNGESMGNRSTLRFFQEIVEEGGITYICNSSLNELSFIYNFRVTEQREQSFIVNEMAKRILSIIKKYYQVNATIFISGFHEGINNIPLAYLQSCQAFKMKQNVLSSPFVYYDELKSDGTVKIYESLDNYVDELDIALKETDEVKIKYISSRFINEIHRINYIELSHLKYVLSAVTYVINDYIETIGCDLGDMWGKDLKPYVIIENLENKNDFIEFIQHMGEKLVKIVTENKESNIYIKKMKDYVKTHYTEEVNIKKVANEIGLTTSYMSTLFKKNTGQTYKDYLINYRLLKAKELLSTTTMQVATISQKIGYDNENYFSKMFKLKTGVTPSSYRNKYYK</sequence>
<dbReference type="Pfam" id="PF12833">
    <property type="entry name" value="HTH_18"/>
    <property type="match status" value="1"/>
</dbReference>
<evidence type="ECO:0000259" key="7">
    <source>
        <dbReference type="PROSITE" id="PS01124"/>
    </source>
</evidence>
<dbReference type="SUPFAM" id="SSF52172">
    <property type="entry name" value="CheY-like"/>
    <property type="match status" value="1"/>
</dbReference>
<dbReference type="PANTHER" id="PTHR43280:SF28">
    <property type="entry name" value="HTH-TYPE TRANSCRIPTIONAL ACTIVATOR RHAS"/>
    <property type="match status" value="1"/>
</dbReference>
<dbReference type="InterPro" id="IPR018060">
    <property type="entry name" value="HTH_AraC"/>
</dbReference>
<dbReference type="GO" id="GO:0000160">
    <property type="term" value="P:phosphorelay signal transduction system"/>
    <property type="evidence" value="ECO:0007669"/>
    <property type="project" value="InterPro"/>
</dbReference>
<evidence type="ECO:0000256" key="2">
    <source>
        <dbReference type="ARBA" id="ARBA00023015"/>
    </source>
</evidence>
<dbReference type="Pfam" id="PF00072">
    <property type="entry name" value="Response_reg"/>
    <property type="match status" value="1"/>
</dbReference>
<dbReference type="PROSITE" id="PS01124">
    <property type="entry name" value="HTH_ARAC_FAMILY_2"/>
    <property type="match status" value="1"/>
</dbReference>
<comment type="caution">
    <text evidence="6">Lacks conserved residue(s) required for the propagation of feature annotation.</text>
</comment>
<dbReference type="InterPro" id="IPR011006">
    <property type="entry name" value="CheY-like_superfamily"/>
</dbReference>
<evidence type="ECO:0000313" key="10">
    <source>
        <dbReference type="Proteomes" id="UP000184447"/>
    </source>
</evidence>
<feature type="domain" description="Response regulatory" evidence="8">
    <location>
        <begin position="3"/>
        <end position="120"/>
    </location>
</feature>
<dbReference type="GO" id="GO:0043565">
    <property type="term" value="F:sequence-specific DNA binding"/>
    <property type="evidence" value="ECO:0007669"/>
    <property type="project" value="InterPro"/>
</dbReference>
<accession>A0A1M5WA74</accession>
<dbReference type="InterPro" id="IPR001789">
    <property type="entry name" value="Sig_transdc_resp-reg_receiver"/>
</dbReference>
<gene>
    <name evidence="9" type="ORF">SAMN02745207_02766</name>
</gene>
<organism evidence="9 10">
    <name type="scientific">Clostridium grantii DSM 8605</name>
    <dbReference type="NCBI Taxonomy" id="1121316"/>
    <lineage>
        <taxon>Bacteria</taxon>
        <taxon>Bacillati</taxon>
        <taxon>Bacillota</taxon>
        <taxon>Clostridia</taxon>
        <taxon>Eubacteriales</taxon>
        <taxon>Clostridiaceae</taxon>
        <taxon>Clostridium</taxon>
    </lineage>
</organism>
<feature type="domain" description="HTH araC/xylS-type" evidence="7">
    <location>
        <begin position="427"/>
        <end position="525"/>
    </location>
</feature>
<dbReference type="Gene3D" id="3.40.50.2300">
    <property type="match status" value="1"/>
</dbReference>
<dbReference type="PROSITE" id="PS00041">
    <property type="entry name" value="HTH_ARAC_FAMILY_1"/>
    <property type="match status" value="1"/>
</dbReference>
<dbReference type="OrthoDB" id="9778008at2"/>
<dbReference type="SUPFAM" id="SSF46689">
    <property type="entry name" value="Homeodomain-like"/>
    <property type="match status" value="2"/>
</dbReference>
<proteinExistence type="predicted"/>
<evidence type="ECO:0000313" key="9">
    <source>
        <dbReference type="EMBL" id="SHH84479.1"/>
    </source>
</evidence>
<evidence type="ECO:0000259" key="8">
    <source>
        <dbReference type="PROSITE" id="PS50110"/>
    </source>
</evidence>